<feature type="region of interest" description="Disordered" evidence="1">
    <location>
        <begin position="253"/>
        <end position="303"/>
    </location>
</feature>
<keyword evidence="3" id="KW-1185">Reference proteome</keyword>
<protein>
    <submittedName>
        <fullName evidence="2">Uncharacterized protein</fullName>
    </submittedName>
</protein>
<feature type="region of interest" description="Disordered" evidence="1">
    <location>
        <begin position="189"/>
        <end position="235"/>
    </location>
</feature>
<name>A0A9P4L6I2_9PLEO</name>
<dbReference type="Proteomes" id="UP000800039">
    <property type="component" value="Unassembled WGS sequence"/>
</dbReference>
<dbReference type="OrthoDB" id="3883943at2759"/>
<feature type="compositionally biased region" description="Polar residues" evidence="1">
    <location>
        <begin position="291"/>
        <end position="303"/>
    </location>
</feature>
<organism evidence="2 3">
    <name type="scientific">Cucurbitaria berberidis CBS 394.84</name>
    <dbReference type="NCBI Taxonomy" id="1168544"/>
    <lineage>
        <taxon>Eukaryota</taxon>
        <taxon>Fungi</taxon>
        <taxon>Dikarya</taxon>
        <taxon>Ascomycota</taxon>
        <taxon>Pezizomycotina</taxon>
        <taxon>Dothideomycetes</taxon>
        <taxon>Pleosporomycetidae</taxon>
        <taxon>Pleosporales</taxon>
        <taxon>Pleosporineae</taxon>
        <taxon>Cucurbitariaceae</taxon>
        <taxon>Cucurbitaria</taxon>
    </lineage>
</organism>
<reference evidence="2" key="1">
    <citation type="submission" date="2020-01" db="EMBL/GenBank/DDBJ databases">
        <authorList>
            <consortium name="DOE Joint Genome Institute"/>
            <person name="Haridas S."/>
            <person name="Albert R."/>
            <person name="Binder M."/>
            <person name="Bloem J."/>
            <person name="Labutti K."/>
            <person name="Salamov A."/>
            <person name="Andreopoulos B."/>
            <person name="Baker S.E."/>
            <person name="Barry K."/>
            <person name="Bills G."/>
            <person name="Bluhm B.H."/>
            <person name="Cannon C."/>
            <person name="Castanera R."/>
            <person name="Culley D.E."/>
            <person name="Daum C."/>
            <person name="Ezra D."/>
            <person name="Gonzalez J.B."/>
            <person name="Henrissat B."/>
            <person name="Kuo A."/>
            <person name="Liang C."/>
            <person name="Lipzen A."/>
            <person name="Lutzoni F."/>
            <person name="Magnuson J."/>
            <person name="Mondo S."/>
            <person name="Nolan M."/>
            <person name="Ohm R."/>
            <person name="Pangilinan J."/>
            <person name="Park H.-J."/>
            <person name="Ramirez L."/>
            <person name="Alfaro M."/>
            <person name="Sun H."/>
            <person name="Tritt A."/>
            <person name="Yoshinaga Y."/>
            <person name="Zwiers L.-H."/>
            <person name="Turgeon B.G."/>
            <person name="Goodwin S.B."/>
            <person name="Spatafora J.W."/>
            <person name="Crous P.W."/>
            <person name="Grigoriev I.V."/>
        </authorList>
    </citation>
    <scope>NUCLEOTIDE SEQUENCE</scope>
    <source>
        <strain evidence="2">CBS 394.84</strain>
    </source>
</reference>
<proteinExistence type="predicted"/>
<sequence length="303" mass="33765">MPEAGPNSTTNIQPSLLEERRAWVRRDREVKLDIFLSLADEVMQEVFEVGPPLPPSNLNAREMLKALDEQFVEFQFAPYHHAFCHFLNLHIDQYATIDAFNTEFSATLEDLLDHGQPLSNAQACSAYFSKLRCTQNPWVAKKLQEWDAQSSEPELVDLMGESPPWSFVRPLVTKSSQSFHVVSIPEESLENSSVHSESDAASEPSNASTVSSTTSQSRHTSSTTTHSQEITVQASTGDIVETNSIAFRKELERLPASAIPERRSSKDHGQKTPSSPNLAVPWPARPDVPQRPQSSRAALPFNQ</sequence>
<feature type="compositionally biased region" description="Basic and acidic residues" evidence="1">
    <location>
        <begin position="260"/>
        <end position="270"/>
    </location>
</feature>
<evidence type="ECO:0000256" key="1">
    <source>
        <dbReference type="SAM" id="MobiDB-lite"/>
    </source>
</evidence>
<feature type="non-terminal residue" evidence="2">
    <location>
        <position position="303"/>
    </location>
</feature>
<dbReference type="GeneID" id="63846460"/>
<comment type="caution">
    <text evidence="2">The sequence shown here is derived from an EMBL/GenBank/DDBJ whole genome shotgun (WGS) entry which is preliminary data.</text>
</comment>
<dbReference type="EMBL" id="ML976617">
    <property type="protein sequence ID" value="KAF1843319.1"/>
    <property type="molecule type" value="Genomic_DNA"/>
</dbReference>
<dbReference type="RefSeq" id="XP_040785882.1">
    <property type="nucleotide sequence ID" value="XM_040929208.1"/>
</dbReference>
<dbReference type="AlphaFoldDB" id="A0A9P4L6I2"/>
<feature type="compositionally biased region" description="Low complexity" evidence="1">
    <location>
        <begin position="208"/>
        <end position="228"/>
    </location>
</feature>
<accession>A0A9P4L6I2</accession>
<evidence type="ECO:0000313" key="2">
    <source>
        <dbReference type="EMBL" id="KAF1843319.1"/>
    </source>
</evidence>
<evidence type="ECO:0000313" key="3">
    <source>
        <dbReference type="Proteomes" id="UP000800039"/>
    </source>
</evidence>
<gene>
    <name evidence="2" type="ORF">K460DRAFT_290535</name>
</gene>